<dbReference type="PANTHER" id="PTHR24020:SF84">
    <property type="entry name" value="VWFA DOMAIN-CONTAINING PROTEIN"/>
    <property type="match status" value="1"/>
</dbReference>
<dbReference type="SUPFAM" id="SSF53300">
    <property type="entry name" value="vWA-like"/>
    <property type="match status" value="2"/>
</dbReference>
<accession>A0ABQ9EEA8</accession>
<comment type="caution">
    <text evidence="5">The sequence shown here is derived from an EMBL/GenBank/DDBJ whole genome shotgun (WGS) entry which is preliminary data.</text>
</comment>
<dbReference type="Pfam" id="PF00092">
    <property type="entry name" value="VWA"/>
    <property type="match status" value="2"/>
</dbReference>
<feature type="domain" description="ShKT" evidence="4">
    <location>
        <begin position="409"/>
        <end position="442"/>
    </location>
</feature>
<dbReference type="SMART" id="SM00254">
    <property type="entry name" value="ShKT"/>
    <property type="match status" value="3"/>
</dbReference>
<dbReference type="PRINTS" id="PR00453">
    <property type="entry name" value="VWFADOMAIN"/>
</dbReference>
<dbReference type="Proteomes" id="UP001217089">
    <property type="component" value="Unassembled WGS sequence"/>
</dbReference>
<dbReference type="CDD" id="cd01450">
    <property type="entry name" value="vWFA_subfamily_ECM"/>
    <property type="match status" value="1"/>
</dbReference>
<evidence type="ECO:0000259" key="3">
    <source>
        <dbReference type="PROSITE" id="PS50234"/>
    </source>
</evidence>
<feature type="domain" description="VWFA" evidence="3">
    <location>
        <begin position="207"/>
        <end position="381"/>
    </location>
</feature>
<dbReference type="PROSITE" id="PS50184">
    <property type="entry name" value="VWFC_2"/>
    <property type="match status" value="3"/>
</dbReference>
<dbReference type="InterPro" id="IPR002035">
    <property type="entry name" value="VWF_A"/>
</dbReference>
<dbReference type="PROSITE" id="PS51670">
    <property type="entry name" value="SHKT"/>
    <property type="match status" value="1"/>
</dbReference>
<dbReference type="InterPro" id="IPR001007">
    <property type="entry name" value="VWF_dom"/>
</dbReference>
<dbReference type="InterPro" id="IPR003582">
    <property type="entry name" value="ShKT_dom"/>
</dbReference>
<evidence type="ECO:0000259" key="2">
    <source>
        <dbReference type="PROSITE" id="PS50184"/>
    </source>
</evidence>
<evidence type="ECO:0000313" key="5">
    <source>
        <dbReference type="EMBL" id="KAJ8303485.1"/>
    </source>
</evidence>
<proteinExistence type="predicted"/>
<reference evidence="5 6" key="1">
    <citation type="submission" date="2022-12" db="EMBL/GenBank/DDBJ databases">
        <title>Chromosome-level genome of Tegillarca granosa.</title>
        <authorList>
            <person name="Kim J."/>
        </authorList>
    </citation>
    <scope>NUCLEOTIDE SEQUENCE [LARGE SCALE GENOMIC DNA]</scope>
    <source>
        <strain evidence="5">Teg-2019</strain>
        <tissue evidence="5">Adductor muscle</tissue>
    </source>
</reference>
<comment type="caution">
    <text evidence="1">Lacks conserved residue(s) required for the propagation of feature annotation.</text>
</comment>
<keyword evidence="6" id="KW-1185">Reference proteome</keyword>
<evidence type="ECO:0000259" key="4">
    <source>
        <dbReference type="PROSITE" id="PS51670"/>
    </source>
</evidence>
<dbReference type="EMBL" id="JARBDR010000917">
    <property type="protein sequence ID" value="KAJ8303485.1"/>
    <property type="molecule type" value="Genomic_DNA"/>
</dbReference>
<dbReference type="Gene3D" id="3.40.50.410">
    <property type="entry name" value="von Willebrand factor, type A domain"/>
    <property type="match status" value="2"/>
</dbReference>
<feature type="domain" description="VWFC" evidence="2">
    <location>
        <begin position="712"/>
        <end position="777"/>
    </location>
</feature>
<feature type="domain" description="VWFA" evidence="3">
    <location>
        <begin position="6"/>
        <end position="185"/>
    </location>
</feature>
<feature type="non-terminal residue" evidence="5">
    <location>
        <position position="1"/>
    </location>
</feature>
<name>A0ABQ9EEA8_TEGGR</name>
<feature type="domain" description="VWFC" evidence="2">
    <location>
        <begin position="583"/>
        <end position="648"/>
    </location>
</feature>
<gene>
    <name evidence="5" type="ORF">KUTeg_019881</name>
</gene>
<dbReference type="CDD" id="cd01472">
    <property type="entry name" value="vWA_collagen"/>
    <property type="match status" value="1"/>
</dbReference>
<organism evidence="5 6">
    <name type="scientific">Tegillarca granosa</name>
    <name type="common">Malaysian cockle</name>
    <name type="synonym">Anadara granosa</name>
    <dbReference type="NCBI Taxonomy" id="220873"/>
    <lineage>
        <taxon>Eukaryota</taxon>
        <taxon>Metazoa</taxon>
        <taxon>Spiralia</taxon>
        <taxon>Lophotrochozoa</taxon>
        <taxon>Mollusca</taxon>
        <taxon>Bivalvia</taxon>
        <taxon>Autobranchia</taxon>
        <taxon>Pteriomorphia</taxon>
        <taxon>Arcoida</taxon>
        <taxon>Arcoidea</taxon>
        <taxon>Arcidae</taxon>
        <taxon>Tegillarca</taxon>
    </lineage>
</organism>
<dbReference type="SMART" id="SM00214">
    <property type="entry name" value="VWC"/>
    <property type="match status" value="7"/>
</dbReference>
<dbReference type="PROSITE" id="PS01208">
    <property type="entry name" value="VWFC_1"/>
    <property type="match status" value="2"/>
</dbReference>
<dbReference type="PANTHER" id="PTHR24020">
    <property type="entry name" value="COLLAGEN ALPHA"/>
    <property type="match status" value="1"/>
</dbReference>
<dbReference type="InterPro" id="IPR036465">
    <property type="entry name" value="vWFA_dom_sf"/>
</dbReference>
<dbReference type="InterPro" id="IPR050525">
    <property type="entry name" value="ECM_Assembly_Org"/>
</dbReference>
<feature type="domain" description="VWFC" evidence="2">
    <location>
        <begin position="1209"/>
        <end position="1274"/>
    </location>
</feature>
<dbReference type="SMART" id="SM00327">
    <property type="entry name" value="VWA"/>
    <property type="match status" value="2"/>
</dbReference>
<evidence type="ECO:0000256" key="1">
    <source>
        <dbReference type="PROSITE-ProRule" id="PRU01005"/>
    </source>
</evidence>
<dbReference type="PROSITE" id="PS50234">
    <property type="entry name" value="VWFA"/>
    <property type="match status" value="2"/>
</dbReference>
<protein>
    <submittedName>
        <fullName evidence="5">Uncharacterized protein</fullName>
    </submittedName>
</protein>
<evidence type="ECO:0000313" key="6">
    <source>
        <dbReference type="Proteomes" id="UP001217089"/>
    </source>
</evidence>
<sequence length="1387" mass="149950">CVTQADVTFLLDTSDSVGRDNFQKELEFTNNVVKDLAVGQDKVRISAVTFGSSVYNQFFLNQYDKKNDVMQAISSIPYLGGRTYTADAIKYASQTSFNPVHGARNNVPHITVLVTNGPSANKDITKLEGQAAKDNNVIMYSVGVGGGADIGELESVASKPDSRYLMKAENFASLNGLSDLLSTKLCNELPNNPVTLPAPTTCLSAADVVFLVDSSNSVGPGNLQKIENFLKGAVTKMDIGPNKVHVGVMQYGSYPSLTFPLNSYDNRNDALRGVEQLRYLGGGTNTADAIKYMREQMFSQNSGARGNVPRVAIVITDGGSANSAATTAEADKARQNHIGMVAVGVGNVKQNELMSIADNPSSEHVINVGSYDNLDQNIDNILQKACKVKTTAQSLVTSVPGGTLPPDTCTDKVNNCKLYTNKVCVDYQPWANDNCKRFCGFCSPLYTTAAPACQDGLKNCVSYGQSACSKYPGWARDNCAQFCGLCGTGTSPVGFYGSCSYKSKTYKTGEKWLDGCNYECVCEDGNTGRYRCYNRCPLYYNLPKTCTLVKKPSACCLEPVCNFHQTINKVEGTGHTVTTTGIDVCVYKNKQYYQGQTWRDGCDFQCTCTNSTKGLHRCEAICPTYKSLPSNCHLEQQPGECCQKPVCEFNQQHGSFLGTGTISGSGVGITPTTPKPCVDAVTTCANYGKNVCTQYAGWSSDNCRKFCGFCTEECIFEGVGYHKGKTWQNGCATTCTCEMPEYGYYRCNDACPTYNNLPTGCYMIKRSGECCSVVECHSGSFIPSTTNLNSLGSGGTIHVLNPTGPNQFLIPTASSGSTLAPGAGGTGFVAPTLRGCLYKGQLYVQDQSWEDGCTYSCNCKNAQDGTYSCRPKCPLYKGLPSFCHMETDINDPCCQAPSCGYNPITGQSFLPIPTFEPAVTGHGVVEPPSTSQLLDNKEYTNVVELYQTGLTPAPPTENSNYTGGVGFCTYKGKQYAQGETWEDGCDYNCVCEDVRTGYYKCIEKCNVWGPLPQPYCFLVDDPSSPCCKIPKCVFNIHYEGLGGIYRCLQRCPSYENISPNCTFKPDPQDPTCCQMPQCVVSGTISNISGVGLIPTPAPVGVYSGVNKGTGLVDKCLYKGLEYKQGQRWDDGCDFTCVCIDSSQGHYKCTDKCARYLDLPPQCRLVSDFREPCCQKPVCDLNGLTTSATGTGPTPTPAPDLPPTLAPNKQYCIYNGANYIQGQTWEDGCNFKCRCDDASRGIYICNERCPKYPSQAGCRLVADPDDKCCLVPFCVPTRAPGLAPNSSVAPTLSPNQIPTARPGKISGSIVIPTPAPVPGGPTRAPQLLSKDVSISFILFNLGACEYKGARYLQGATWVDGCDYKCQCDNAATGRYTCTEFSIHARRQS</sequence>